<proteinExistence type="inferred from homology"/>
<dbReference type="SMART" id="SM00175">
    <property type="entry name" value="RAB"/>
    <property type="match status" value="1"/>
</dbReference>
<name>A0A2B4SXY5_STYPI</name>
<dbReference type="OrthoDB" id="10002389at2759"/>
<keyword evidence="5" id="KW-1185">Reference proteome</keyword>
<comment type="similarity">
    <text evidence="1">Belongs to the small GTPase superfamily. Ras family. KappaB-Ras subfamily.</text>
</comment>
<dbReference type="SUPFAM" id="SSF52540">
    <property type="entry name" value="P-loop containing nucleoside triphosphate hydrolases"/>
    <property type="match status" value="1"/>
</dbReference>
<comment type="caution">
    <text evidence="4">The sequence shown here is derived from an EMBL/GenBank/DDBJ whole genome shotgun (WGS) entry which is preliminary data.</text>
</comment>
<dbReference type="InterPro" id="IPR001806">
    <property type="entry name" value="Small_GTPase"/>
</dbReference>
<evidence type="ECO:0000313" key="5">
    <source>
        <dbReference type="Proteomes" id="UP000225706"/>
    </source>
</evidence>
<dbReference type="InterPro" id="IPR042227">
    <property type="entry name" value="KBRS"/>
</dbReference>
<evidence type="ECO:0000256" key="3">
    <source>
        <dbReference type="ARBA" id="ARBA00023134"/>
    </source>
</evidence>
<dbReference type="Proteomes" id="UP000225706">
    <property type="component" value="Unassembled WGS sequence"/>
</dbReference>
<dbReference type="NCBIfam" id="TIGR00231">
    <property type="entry name" value="small_GTP"/>
    <property type="match status" value="1"/>
</dbReference>
<organism evidence="4 5">
    <name type="scientific">Stylophora pistillata</name>
    <name type="common">Smooth cauliflower coral</name>
    <dbReference type="NCBI Taxonomy" id="50429"/>
    <lineage>
        <taxon>Eukaryota</taxon>
        <taxon>Metazoa</taxon>
        <taxon>Cnidaria</taxon>
        <taxon>Anthozoa</taxon>
        <taxon>Hexacorallia</taxon>
        <taxon>Scleractinia</taxon>
        <taxon>Astrocoeniina</taxon>
        <taxon>Pocilloporidae</taxon>
        <taxon>Stylophora</taxon>
    </lineage>
</organism>
<dbReference type="GO" id="GO:0032484">
    <property type="term" value="P:Ral protein signal transduction"/>
    <property type="evidence" value="ECO:0007669"/>
    <property type="project" value="TreeGrafter"/>
</dbReference>
<dbReference type="InterPro" id="IPR005225">
    <property type="entry name" value="Small_GTP-bd"/>
</dbReference>
<dbReference type="GO" id="GO:0005525">
    <property type="term" value="F:GTP binding"/>
    <property type="evidence" value="ECO:0007669"/>
    <property type="project" value="UniProtKB-KW"/>
</dbReference>
<keyword evidence="2" id="KW-0547">Nucleotide-binding</keyword>
<dbReference type="STRING" id="50429.A0A2B4SXY5"/>
<dbReference type="InterPro" id="IPR027417">
    <property type="entry name" value="P-loop_NTPase"/>
</dbReference>
<reference evidence="5" key="1">
    <citation type="journal article" date="2017" name="bioRxiv">
        <title>Comparative analysis of the genomes of Stylophora pistillata and Acropora digitifera provides evidence for extensive differences between species of corals.</title>
        <authorList>
            <person name="Voolstra C.R."/>
            <person name="Li Y."/>
            <person name="Liew Y.J."/>
            <person name="Baumgarten S."/>
            <person name="Zoccola D."/>
            <person name="Flot J.-F."/>
            <person name="Tambutte S."/>
            <person name="Allemand D."/>
            <person name="Aranda M."/>
        </authorList>
    </citation>
    <scope>NUCLEOTIDE SEQUENCE [LARGE SCALE GENOMIC DNA]</scope>
</reference>
<dbReference type="PROSITE" id="PS51419">
    <property type="entry name" value="RAB"/>
    <property type="match status" value="1"/>
</dbReference>
<dbReference type="PANTHER" id="PTHR46152">
    <property type="entry name" value="NF-KAPPA-B INHIBITOR-INTERACTING RAS-LIKE PROTEIN"/>
    <property type="match status" value="1"/>
</dbReference>
<keyword evidence="3" id="KW-0342">GTP-binding</keyword>
<dbReference type="Gene3D" id="3.40.50.300">
    <property type="entry name" value="P-loop containing nucleotide triphosphate hydrolases"/>
    <property type="match status" value="1"/>
</dbReference>
<accession>A0A2B4SXY5</accession>
<protein>
    <submittedName>
        <fullName evidence="4">NF-kappa-B inhibitor-interacting Ras-like protein 2</fullName>
    </submittedName>
</protein>
<sequence>MPKCLRLVVVGGSCVGKTAVIEQAVFGNHSPGQPMFHTIEDIYEVQLDTERGGRERVRIFDTASVDSSNGELSKHYFSLADGFLLVFSVTSKKSFQQVQAIKKEIEKNKGKDFPVVVIATKTDIKEERECESVVMKKWAEAERVHLTEVYAGDRKALQDPFMQITTRMASSLGNGYLQSGHSEVKRFLSMRKTSKTMSVSKESVLDFTKE</sequence>
<dbReference type="SMART" id="SM00173">
    <property type="entry name" value="RAS"/>
    <property type="match status" value="1"/>
</dbReference>
<dbReference type="PRINTS" id="PR00449">
    <property type="entry name" value="RASTRNSFRMNG"/>
</dbReference>
<dbReference type="GO" id="GO:0003924">
    <property type="term" value="F:GTPase activity"/>
    <property type="evidence" value="ECO:0007669"/>
    <property type="project" value="InterPro"/>
</dbReference>
<gene>
    <name evidence="4" type="primary">Nkiras2</name>
    <name evidence="4" type="ORF">AWC38_SpisGene1332</name>
</gene>
<dbReference type="EMBL" id="LSMT01000009">
    <property type="protein sequence ID" value="PFX33740.1"/>
    <property type="molecule type" value="Genomic_DNA"/>
</dbReference>
<dbReference type="PROSITE" id="PS51421">
    <property type="entry name" value="RAS"/>
    <property type="match status" value="1"/>
</dbReference>
<evidence type="ECO:0000313" key="4">
    <source>
        <dbReference type="EMBL" id="PFX33740.1"/>
    </source>
</evidence>
<evidence type="ECO:0000256" key="1">
    <source>
        <dbReference type="ARBA" id="ARBA00008094"/>
    </source>
</evidence>
<dbReference type="GO" id="GO:0032794">
    <property type="term" value="F:GTPase activating protein binding"/>
    <property type="evidence" value="ECO:0007669"/>
    <property type="project" value="TreeGrafter"/>
</dbReference>
<dbReference type="AlphaFoldDB" id="A0A2B4SXY5"/>
<dbReference type="Pfam" id="PF00071">
    <property type="entry name" value="Ras"/>
    <property type="match status" value="1"/>
</dbReference>
<evidence type="ECO:0000256" key="2">
    <source>
        <dbReference type="ARBA" id="ARBA00022741"/>
    </source>
</evidence>
<dbReference type="GO" id="GO:0043124">
    <property type="term" value="P:negative regulation of canonical NF-kappaB signal transduction"/>
    <property type="evidence" value="ECO:0007669"/>
    <property type="project" value="InterPro"/>
</dbReference>
<dbReference type="PANTHER" id="PTHR46152:SF3">
    <property type="entry name" value="NF-KAPPA-B INHIBITOR-INTERACTING RAS-LIKE PROTEIN"/>
    <property type="match status" value="1"/>
</dbReference>